<dbReference type="eggNOG" id="COG2159">
    <property type="taxonomic scope" value="Bacteria"/>
</dbReference>
<feature type="domain" description="Amidohydrolase-related" evidence="2">
    <location>
        <begin position="249"/>
        <end position="403"/>
    </location>
</feature>
<dbReference type="EMBL" id="CP002299">
    <property type="protein sequence ID" value="ADP84778.1"/>
    <property type="molecule type" value="Genomic_DNA"/>
</dbReference>
<feature type="region of interest" description="Disordered" evidence="1">
    <location>
        <begin position="408"/>
        <end position="537"/>
    </location>
</feature>
<dbReference type="PANTHER" id="PTHR43383">
    <property type="entry name" value="NODULIN 6"/>
    <property type="match status" value="1"/>
</dbReference>
<feature type="compositionally biased region" description="Basic and acidic residues" evidence="1">
    <location>
        <begin position="163"/>
        <end position="181"/>
    </location>
</feature>
<evidence type="ECO:0000313" key="4">
    <source>
        <dbReference type="Proteomes" id="UP000002484"/>
    </source>
</evidence>
<dbReference type="Pfam" id="PF04909">
    <property type="entry name" value="Amidohydro_2"/>
    <property type="match status" value="1"/>
</dbReference>
<feature type="compositionally biased region" description="Low complexity" evidence="1">
    <location>
        <begin position="420"/>
        <end position="488"/>
    </location>
</feature>
<name>E3JDL2_PSEI1</name>
<dbReference type="InterPro" id="IPR006680">
    <property type="entry name" value="Amidohydro-rel"/>
</dbReference>
<keyword evidence="3" id="KW-0378">Hydrolase</keyword>
<dbReference type="PANTHER" id="PTHR43383:SF2">
    <property type="entry name" value="AMIDOHYDROLASE 2 FAMILY PROTEIN"/>
    <property type="match status" value="1"/>
</dbReference>
<sequence>MRLPRIETLPLVDHHCHGLVRRELDRADFERAMTEADHPAPVGTSFFDSQLGLALRRWCAPVLDLAPHAQPDDYLARRAELGPDEVATRMLRAAGIEELCVDTGFAPERLTGAADLAGAAGARAHDVVRLEPLAEQVALDIVTGQVGVAHFPDLVRSRLAARTGRDEPTAGRAKRPADQARKAAGPGGVDVVGVKSVAAYRVGLDLPSERPTDRAVIASVRGWVSQLRAGAPIRLADPVLHSFLIWTGADLGLPVQIHTGFGDTDLHLARANPLLLTDLLRELVPTGAPVLLLHCYPYHREAGYLAQVFPHVYVDVGLATHNLGRGSATVLAETLELAPFGKMLFSTDAFALAELYLLGAELFRRGLGAFLAAGVEADDWTAQDAARIAVMIGAGNARRVYGLAEPAAAAEAPPTPSPAGKPRAAKPRAAPKATTPKATTAKATTAKATASKTTASKAASKPAKATARQPSAPAQEAPSAATKPAATKRGAARSRKRVPGPISLIKEPRGKEHHGSPKPPRSRTHGTASHPKTGDTG</sequence>
<reference evidence="3 4" key="1">
    <citation type="submission" date="2010-10" db="EMBL/GenBank/DDBJ databases">
        <title>Complete sequence of Frankia sp. EuI1c.</title>
        <authorList>
            <consortium name="US DOE Joint Genome Institute"/>
            <person name="Lucas S."/>
            <person name="Copeland A."/>
            <person name="Lapidus A."/>
            <person name="Cheng J.-F."/>
            <person name="Bruce D."/>
            <person name="Goodwin L."/>
            <person name="Pitluck S."/>
            <person name="Chertkov O."/>
            <person name="Detter J.C."/>
            <person name="Han C."/>
            <person name="Tapia R."/>
            <person name="Land M."/>
            <person name="Hauser L."/>
            <person name="Jeffries C."/>
            <person name="Kyrpides N."/>
            <person name="Ivanova N."/>
            <person name="Mikhailova N."/>
            <person name="Beauchemin N."/>
            <person name="Sen A."/>
            <person name="Sur S.A."/>
            <person name="Gtari M."/>
            <person name="Wall L."/>
            <person name="Tisa L."/>
            <person name="Woyke T."/>
        </authorList>
    </citation>
    <scope>NUCLEOTIDE SEQUENCE [LARGE SCALE GENOMIC DNA]</scope>
    <source>
        <strain evidence="4">DSM 45817 / CECT 9037 / EuI1c</strain>
    </source>
</reference>
<evidence type="ECO:0000256" key="1">
    <source>
        <dbReference type="SAM" id="MobiDB-lite"/>
    </source>
</evidence>
<dbReference type="SUPFAM" id="SSF51556">
    <property type="entry name" value="Metallo-dependent hydrolases"/>
    <property type="match status" value="1"/>
</dbReference>
<keyword evidence="4" id="KW-1185">Reference proteome</keyword>
<organism evidence="3 4">
    <name type="scientific">Pseudofrankia inefficax (strain DSM 45817 / CECT 9037 / DDB 130130 / EuI1c)</name>
    <name type="common">Frankia inefficax</name>
    <dbReference type="NCBI Taxonomy" id="298654"/>
    <lineage>
        <taxon>Bacteria</taxon>
        <taxon>Bacillati</taxon>
        <taxon>Actinomycetota</taxon>
        <taxon>Actinomycetes</taxon>
        <taxon>Frankiales</taxon>
        <taxon>Frankiaceae</taxon>
        <taxon>Pseudofrankia</taxon>
    </lineage>
</organism>
<dbReference type="HOGENOM" id="CLU_017290_4_2_11"/>
<feature type="region of interest" description="Disordered" evidence="1">
    <location>
        <begin position="162"/>
        <end position="186"/>
    </location>
</feature>
<accession>E3JDL2</accession>
<dbReference type="InterPro" id="IPR032466">
    <property type="entry name" value="Metal_Hydrolase"/>
</dbReference>
<protein>
    <submittedName>
        <fullName evidence="3">Amidohydrolase 2</fullName>
    </submittedName>
</protein>
<gene>
    <name evidence="3" type="ordered locus">FraEuI1c_6809</name>
</gene>
<evidence type="ECO:0000259" key="2">
    <source>
        <dbReference type="Pfam" id="PF04909"/>
    </source>
</evidence>
<dbReference type="Gene3D" id="3.20.20.140">
    <property type="entry name" value="Metal-dependent hydrolases"/>
    <property type="match status" value="1"/>
</dbReference>
<dbReference type="GO" id="GO:0016787">
    <property type="term" value="F:hydrolase activity"/>
    <property type="evidence" value="ECO:0007669"/>
    <property type="project" value="UniProtKB-KW"/>
</dbReference>
<proteinExistence type="predicted"/>
<feature type="compositionally biased region" description="Basic and acidic residues" evidence="1">
    <location>
        <begin position="506"/>
        <end position="515"/>
    </location>
</feature>
<dbReference type="Proteomes" id="UP000002484">
    <property type="component" value="Chromosome"/>
</dbReference>
<dbReference type="AlphaFoldDB" id="E3JDL2"/>
<dbReference type="RefSeq" id="WP_013427889.1">
    <property type="nucleotide sequence ID" value="NC_014666.1"/>
</dbReference>
<dbReference type="InParanoid" id="E3JDL2"/>
<dbReference type="STRING" id="298654.FraEuI1c_6809"/>
<evidence type="ECO:0000313" key="3">
    <source>
        <dbReference type="EMBL" id="ADP84778.1"/>
    </source>
</evidence>
<dbReference type="KEGG" id="fri:FraEuI1c_6809"/>